<comment type="subcellular location">
    <subcellularLocation>
        <location evidence="2">Cytoplasm</location>
    </subcellularLocation>
    <subcellularLocation>
        <location evidence="1">Nucleus</location>
    </subcellularLocation>
</comment>
<dbReference type="GO" id="GO:0005634">
    <property type="term" value="C:nucleus"/>
    <property type="evidence" value="ECO:0007669"/>
    <property type="project" value="UniProtKB-SubCell"/>
</dbReference>
<dbReference type="GO" id="GO:0005737">
    <property type="term" value="C:cytoplasm"/>
    <property type="evidence" value="ECO:0007669"/>
    <property type="project" value="UniProtKB-SubCell"/>
</dbReference>
<dbReference type="PANTHER" id="PTHR15597">
    <property type="entry name" value="ATAXIN 2-BINDING PROTEIN 1-RELATED"/>
    <property type="match status" value="1"/>
</dbReference>
<dbReference type="Gene3D" id="3.30.70.330">
    <property type="match status" value="1"/>
</dbReference>
<dbReference type="InterPro" id="IPR035979">
    <property type="entry name" value="RBD_domain_sf"/>
</dbReference>
<dbReference type="PROSITE" id="PS50102">
    <property type="entry name" value="RRM"/>
    <property type="match status" value="1"/>
</dbReference>
<feature type="region of interest" description="Disordered" evidence="8">
    <location>
        <begin position="1"/>
        <end position="36"/>
    </location>
</feature>
<dbReference type="FunFam" id="3.30.70.330:FF:000375">
    <property type="entry name" value="RNA binding fox-1 homolog 1"/>
    <property type="match status" value="1"/>
</dbReference>
<evidence type="ECO:0000313" key="10">
    <source>
        <dbReference type="Proteomes" id="UP001152795"/>
    </source>
</evidence>
<keyword evidence="7" id="KW-0539">Nucleus</keyword>
<accession>A0A7D9EJT7</accession>
<evidence type="ECO:0000256" key="2">
    <source>
        <dbReference type="ARBA" id="ARBA00004496"/>
    </source>
</evidence>
<dbReference type="PANTHER" id="PTHR15597:SF22">
    <property type="entry name" value="RNA-BINDING FOX PROTEIN 1, ISOFORM H"/>
    <property type="match status" value="1"/>
</dbReference>
<dbReference type="GO" id="GO:0007399">
    <property type="term" value="P:nervous system development"/>
    <property type="evidence" value="ECO:0007669"/>
    <property type="project" value="InterPro"/>
</dbReference>
<keyword evidence="10" id="KW-1185">Reference proteome</keyword>
<evidence type="ECO:0000256" key="3">
    <source>
        <dbReference type="ARBA" id="ARBA00022490"/>
    </source>
</evidence>
<keyword evidence="5" id="KW-0694">RNA-binding</keyword>
<dbReference type="Proteomes" id="UP001152795">
    <property type="component" value="Unassembled WGS sequence"/>
</dbReference>
<comment type="caution">
    <text evidence="9">The sequence shown here is derived from an EMBL/GenBank/DDBJ whole genome shotgun (WGS) entry which is preliminary data.</text>
</comment>
<feature type="compositionally biased region" description="Polar residues" evidence="8">
    <location>
        <begin position="13"/>
        <end position="35"/>
    </location>
</feature>
<evidence type="ECO:0000256" key="4">
    <source>
        <dbReference type="ARBA" id="ARBA00022664"/>
    </source>
</evidence>
<dbReference type="GO" id="GO:0003729">
    <property type="term" value="F:mRNA binding"/>
    <property type="evidence" value="ECO:0007669"/>
    <property type="project" value="TreeGrafter"/>
</dbReference>
<protein>
    <submittedName>
        <fullName evidence="9">RNA binding fox-1 homolog 2-like isoform X6</fullName>
    </submittedName>
</protein>
<feature type="compositionally biased region" description="Polar residues" evidence="8">
    <location>
        <begin position="229"/>
        <end position="238"/>
    </location>
</feature>
<feature type="compositionally biased region" description="Low complexity" evidence="8">
    <location>
        <begin position="150"/>
        <end position="168"/>
    </location>
</feature>
<sequence>MSQSEADILPNSAPISSTDQSNTGNMSINTTTEVSAGSKRLHVTNLPFRIRDSDLQEMFGKYGEIIEAEIVYNERGSKGFGFVTMAQAADAMKARDNLNGTVIDGRKIEVNNATPRPKRGPMSAQSNRGSFHGYRGMRGGRRGRGGMDGGYQSQSYYQGGYNPNQGYSAPPSQDAYRYGQQGQQSTYGGGYGSAYGGTGGYQNTAGYASGYNSGGYGGGYQQQAPQQSHTQGYRYQPY</sequence>
<organism evidence="9 10">
    <name type="scientific">Paramuricea clavata</name>
    <name type="common">Red gorgonian</name>
    <name type="synonym">Violescent sea-whip</name>
    <dbReference type="NCBI Taxonomy" id="317549"/>
    <lineage>
        <taxon>Eukaryota</taxon>
        <taxon>Metazoa</taxon>
        <taxon>Cnidaria</taxon>
        <taxon>Anthozoa</taxon>
        <taxon>Octocorallia</taxon>
        <taxon>Malacalcyonacea</taxon>
        <taxon>Plexauridae</taxon>
        <taxon>Paramuricea</taxon>
    </lineage>
</organism>
<proteinExistence type="predicted"/>
<dbReference type="GO" id="GO:0008380">
    <property type="term" value="P:RNA splicing"/>
    <property type="evidence" value="ECO:0007669"/>
    <property type="project" value="UniProtKB-KW"/>
</dbReference>
<dbReference type="EMBL" id="CACRXK020007216">
    <property type="protein sequence ID" value="CAB4011636.1"/>
    <property type="molecule type" value="Genomic_DNA"/>
</dbReference>
<dbReference type="GO" id="GO:0000381">
    <property type="term" value="P:regulation of alternative mRNA splicing, via spliceosome"/>
    <property type="evidence" value="ECO:0007669"/>
    <property type="project" value="InterPro"/>
</dbReference>
<evidence type="ECO:0000256" key="8">
    <source>
        <dbReference type="SAM" id="MobiDB-lite"/>
    </source>
</evidence>
<dbReference type="SUPFAM" id="SSF54928">
    <property type="entry name" value="RNA-binding domain, RBD"/>
    <property type="match status" value="1"/>
</dbReference>
<gene>
    <name evidence="9" type="ORF">PACLA_8A031714</name>
</gene>
<dbReference type="OrthoDB" id="5974989at2759"/>
<keyword evidence="3" id="KW-0963">Cytoplasm</keyword>
<dbReference type="InterPro" id="IPR047131">
    <property type="entry name" value="RBFOX1-like"/>
</dbReference>
<dbReference type="SMART" id="SM00360">
    <property type="entry name" value="RRM"/>
    <property type="match status" value="1"/>
</dbReference>
<feature type="region of interest" description="Disordered" evidence="8">
    <location>
        <begin position="111"/>
        <end position="186"/>
    </location>
</feature>
<dbReference type="GO" id="GO:0006397">
    <property type="term" value="P:mRNA processing"/>
    <property type="evidence" value="ECO:0007669"/>
    <property type="project" value="UniProtKB-KW"/>
</dbReference>
<feature type="region of interest" description="Disordered" evidence="8">
    <location>
        <begin position="202"/>
        <end position="238"/>
    </location>
</feature>
<reference evidence="9" key="1">
    <citation type="submission" date="2020-04" db="EMBL/GenBank/DDBJ databases">
        <authorList>
            <person name="Alioto T."/>
            <person name="Alioto T."/>
            <person name="Gomez Garrido J."/>
        </authorList>
    </citation>
    <scope>NUCLEOTIDE SEQUENCE</scope>
    <source>
        <strain evidence="9">A484AB</strain>
    </source>
</reference>
<evidence type="ECO:0000256" key="5">
    <source>
        <dbReference type="ARBA" id="ARBA00022884"/>
    </source>
</evidence>
<evidence type="ECO:0000256" key="1">
    <source>
        <dbReference type="ARBA" id="ARBA00004123"/>
    </source>
</evidence>
<keyword evidence="4" id="KW-0507">mRNA processing</keyword>
<dbReference type="InterPro" id="IPR012677">
    <property type="entry name" value="Nucleotide-bd_a/b_plait_sf"/>
</dbReference>
<name>A0A7D9EJT7_PARCT</name>
<keyword evidence="6" id="KW-0508">mRNA splicing</keyword>
<evidence type="ECO:0000256" key="7">
    <source>
        <dbReference type="ARBA" id="ARBA00023242"/>
    </source>
</evidence>
<evidence type="ECO:0000256" key="6">
    <source>
        <dbReference type="ARBA" id="ARBA00023187"/>
    </source>
</evidence>
<dbReference type="InterPro" id="IPR000504">
    <property type="entry name" value="RRM_dom"/>
</dbReference>
<feature type="compositionally biased region" description="Low complexity" evidence="8">
    <location>
        <begin position="202"/>
        <end position="211"/>
    </location>
</feature>
<evidence type="ECO:0000313" key="9">
    <source>
        <dbReference type="EMBL" id="CAB4011636.1"/>
    </source>
</evidence>
<dbReference type="Pfam" id="PF00076">
    <property type="entry name" value="RRM_1"/>
    <property type="match status" value="1"/>
</dbReference>
<dbReference type="AlphaFoldDB" id="A0A7D9EJT7"/>